<dbReference type="EMBL" id="KV745450">
    <property type="protein sequence ID" value="OCK74584.1"/>
    <property type="molecule type" value="Genomic_DNA"/>
</dbReference>
<dbReference type="PROSITE" id="PS00136">
    <property type="entry name" value="SUBTILASE_ASP"/>
    <property type="match status" value="1"/>
</dbReference>
<evidence type="ECO:0000256" key="6">
    <source>
        <dbReference type="SAM" id="MobiDB-lite"/>
    </source>
</evidence>
<feature type="domain" description="DUF7580" evidence="8">
    <location>
        <begin position="176"/>
        <end position="539"/>
    </location>
</feature>
<dbReference type="GO" id="GO:0006508">
    <property type="term" value="P:proteolysis"/>
    <property type="evidence" value="ECO:0007669"/>
    <property type="project" value="UniProtKB-KW"/>
</dbReference>
<feature type="compositionally biased region" description="Basic and acidic residues" evidence="6">
    <location>
        <begin position="158"/>
        <end position="170"/>
    </location>
</feature>
<evidence type="ECO:0000313" key="9">
    <source>
        <dbReference type="EMBL" id="OCK74584.1"/>
    </source>
</evidence>
<feature type="domain" description="Peptidase S8/S53" evidence="7">
    <location>
        <begin position="668"/>
        <end position="921"/>
    </location>
</feature>
<dbReference type="InterPro" id="IPR015500">
    <property type="entry name" value="Peptidase_S8_subtilisin-rel"/>
</dbReference>
<dbReference type="PROSITE" id="PS51892">
    <property type="entry name" value="SUBTILASE"/>
    <property type="match status" value="1"/>
</dbReference>
<dbReference type="Pfam" id="PF00082">
    <property type="entry name" value="Peptidase_S8"/>
    <property type="match status" value="1"/>
</dbReference>
<dbReference type="InterPro" id="IPR056002">
    <property type="entry name" value="DUF7580"/>
</dbReference>
<keyword evidence="2 4" id="KW-0378">Hydrolase</keyword>
<evidence type="ECO:0000256" key="1">
    <source>
        <dbReference type="ARBA" id="ARBA00022670"/>
    </source>
</evidence>
<evidence type="ECO:0000256" key="3">
    <source>
        <dbReference type="ARBA" id="ARBA00022825"/>
    </source>
</evidence>
<gene>
    <name evidence="9" type="ORF">K432DRAFT_437913</name>
</gene>
<feature type="active site" description="Charge relay system" evidence="4">
    <location>
        <position position="674"/>
    </location>
</feature>
<dbReference type="InterPro" id="IPR036852">
    <property type="entry name" value="Peptidase_S8/S53_dom_sf"/>
</dbReference>
<evidence type="ECO:0000256" key="2">
    <source>
        <dbReference type="ARBA" id="ARBA00022801"/>
    </source>
</evidence>
<evidence type="ECO:0000313" key="10">
    <source>
        <dbReference type="Proteomes" id="UP000250266"/>
    </source>
</evidence>
<dbReference type="SUPFAM" id="SSF52743">
    <property type="entry name" value="Subtilisin-like"/>
    <property type="match status" value="1"/>
</dbReference>
<organism evidence="9 10">
    <name type="scientific">Lepidopterella palustris CBS 459.81</name>
    <dbReference type="NCBI Taxonomy" id="1314670"/>
    <lineage>
        <taxon>Eukaryota</taxon>
        <taxon>Fungi</taxon>
        <taxon>Dikarya</taxon>
        <taxon>Ascomycota</taxon>
        <taxon>Pezizomycotina</taxon>
        <taxon>Dothideomycetes</taxon>
        <taxon>Pleosporomycetidae</taxon>
        <taxon>Mytilinidiales</taxon>
        <taxon>Argynnaceae</taxon>
        <taxon>Lepidopterella</taxon>
    </lineage>
</organism>
<dbReference type="InterPro" id="IPR023828">
    <property type="entry name" value="Peptidase_S8_Ser-AS"/>
</dbReference>
<sequence>MAPISYTPMALLLETARIIREIAKLLKNDDKDRELKHFYSRLMAHCLMVRDHANRIKAAIALDNELILRILALFESIVTTHVLRELSAFPVSSYFRLRALCQHWDKMRDQNDSIKLEFVKQCLNFGLASEQRDEFLESLENWEDDLTTQYPEDPSQWSKDDFGPQRKSRSEPSYAVWNAAQSLFKALMASKNCTCQPTHEFGARLCLGTYRKPDLDEDIDQDFDFDMYLSTQQDWQEVHVHTVKEAVVQFAVNDEELRPQKKKLGYKLMEVKKLCEPIEKIRKMASHRLDRLEFKVERGRLWKLRSERSSFPIDRTKAPVSLEQFIKEGSRSLTEKTKRILAVLLSYAVLHLHGTPWLQPTWGSSSIIFFQTASSTIPLRPFIQTQLVQEGTGDVAPELDRVLKHEEEDCDPDDCDPDEIDPDDVDPDDLVLHHCPPVVALAVMLMELYLATPFEMLAKKYGVDLPDGIQNRTLSIDADLVFQGCKSEIPENSQFRYAVEKCLDPKTWQDENGMKLDNQMLRTTIYQEVVWPLEDELSQAFSYISIDELDKIAQTLDFGSWGQSIQSQQAAACSPPNEFASPHDPQYFVGLQGYIQQTEAHAWGRLVADVPYIAQRPEQKMARKVDYKESKFFDDETLSEDHSPEDDFQKVYEEFVQKHLQNRLQSPVKIAILDTGVDLNHPDMDARDNQIKGKYNWFNERFKKMVPDHVGHGTHTAGLLLDYAPDAELYIAKIAEDKPSDPRMIAKAIDFAVKSWQVDIISMSFGFPTCDVDGYDELERAIENAHSKHVLMFAAASNSGANLNRAYPARDQHVICIHSTDANGNRSSFSPTAITDDTNIATVGQAVESAWPVHLCDEKTNPTFVKYKSGTSYATPIAAGIAAFLLQYAKLHLREDQLEKLKRQSGMKAVLRKIAQKSQESKLRDDYYYVALSLYSDNLFGKTEGFIKETIIDILKNS</sequence>
<evidence type="ECO:0000256" key="4">
    <source>
        <dbReference type="PROSITE-ProRule" id="PRU01240"/>
    </source>
</evidence>
<keyword evidence="10" id="KW-1185">Reference proteome</keyword>
<dbReference type="InterPro" id="IPR000209">
    <property type="entry name" value="Peptidase_S8/S53_dom"/>
</dbReference>
<protein>
    <submittedName>
        <fullName evidence="9">Subtilisin-like protein</fullName>
    </submittedName>
</protein>
<evidence type="ECO:0000256" key="5">
    <source>
        <dbReference type="RuleBase" id="RU003355"/>
    </source>
</evidence>
<accession>A0A8E2JA98</accession>
<keyword evidence="3 4" id="KW-0720">Serine protease</keyword>
<dbReference type="PANTHER" id="PTHR35186">
    <property type="entry name" value="ANK_REP_REGION DOMAIN-CONTAINING PROTEIN"/>
    <property type="match status" value="1"/>
</dbReference>
<dbReference type="InterPro" id="IPR023827">
    <property type="entry name" value="Peptidase_S8_Asp-AS"/>
</dbReference>
<dbReference type="Gene3D" id="3.40.50.200">
    <property type="entry name" value="Peptidase S8/S53 domain"/>
    <property type="match status" value="1"/>
</dbReference>
<dbReference type="PRINTS" id="PR00723">
    <property type="entry name" value="SUBTILISIN"/>
</dbReference>
<name>A0A8E2JA98_9PEZI</name>
<dbReference type="PANTHER" id="PTHR35186:SF4">
    <property type="entry name" value="PRION-INHIBITION AND PROPAGATION HELO DOMAIN-CONTAINING PROTEIN"/>
    <property type="match status" value="1"/>
</dbReference>
<feature type="active site" description="Charge relay system" evidence="4">
    <location>
        <position position="872"/>
    </location>
</feature>
<feature type="region of interest" description="Disordered" evidence="6">
    <location>
        <begin position="148"/>
        <end position="170"/>
    </location>
</feature>
<dbReference type="Proteomes" id="UP000250266">
    <property type="component" value="Unassembled WGS sequence"/>
</dbReference>
<comment type="similarity">
    <text evidence="4 5">Belongs to the peptidase S8 family.</text>
</comment>
<dbReference type="AlphaFoldDB" id="A0A8E2JA98"/>
<dbReference type="OrthoDB" id="206201at2759"/>
<dbReference type="PROSITE" id="PS00138">
    <property type="entry name" value="SUBTILASE_SER"/>
    <property type="match status" value="1"/>
</dbReference>
<reference evidence="9 10" key="1">
    <citation type="journal article" date="2016" name="Nat. Commun.">
        <title>Ectomycorrhizal ecology is imprinted in the genome of the dominant symbiotic fungus Cenococcum geophilum.</title>
        <authorList>
            <consortium name="DOE Joint Genome Institute"/>
            <person name="Peter M."/>
            <person name="Kohler A."/>
            <person name="Ohm R.A."/>
            <person name="Kuo A."/>
            <person name="Krutzmann J."/>
            <person name="Morin E."/>
            <person name="Arend M."/>
            <person name="Barry K.W."/>
            <person name="Binder M."/>
            <person name="Choi C."/>
            <person name="Clum A."/>
            <person name="Copeland A."/>
            <person name="Grisel N."/>
            <person name="Haridas S."/>
            <person name="Kipfer T."/>
            <person name="LaButti K."/>
            <person name="Lindquist E."/>
            <person name="Lipzen A."/>
            <person name="Maire R."/>
            <person name="Meier B."/>
            <person name="Mihaltcheva S."/>
            <person name="Molinier V."/>
            <person name="Murat C."/>
            <person name="Poggeler S."/>
            <person name="Quandt C.A."/>
            <person name="Sperisen C."/>
            <person name="Tritt A."/>
            <person name="Tisserant E."/>
            <person name="Crous P.W."/>
            <person name="Henrissat B."/>
            <person name="Nehls U."/>
            <person name="Egli S."/>
            <person name="Spatafora J.W."/>
            <person name="Grigoriev I.V."/>
            <person name="Martin F.M."/>
        </authorList>
    </citation>
    <scope>NUCLEOTIDE SEQUENCE [LARGE SCALE GENOMIC DNA]</scope>
    <source>
        <strain evidence="9 10">CBS 459.81</strain>
    </source>
</reference>
<dbReference type="CDD" id="cd00306">
    <property type="entry name" value="Peptidases_S8_S53"/>
    <property type="match status" value="1"/>
</dbReference>
<feature type="active site" description="Charge relay system" evidence="4">
    <location>
        <position position="712"/>
    </location>
</feature>
<dbReference type="Pfam" id="PF24476">
    <property type="entry name" value="DUF7580"/>
    <property type="match status" value="1"/>
</dbReference>
<evidence type="ECO:0000259" key="7">
    <source>
        <dbReference type="Pfam" id="PF00082"/>
    </source>
</evidence>
<dbReference type="GO" id="GO:0004252">
    <property type="term" value="F:serine-type endopeptidase activity"/>
    <property type="evidence" value="ECO:0007669"/>
    <property type="project" value="UniProtKB-UniRule"/>
</dbReference>
<proteinExistence type="inferred from homology"/>
<keyword evidence="1 4" id="KW-0645">Protease</keyword>
<evidence type="ECO:0000259" key="8">
    <source>
        <dbReference type="Pfam" id="PF24476"/>
    </source>
</evidence>